<dbReference type="NCBIfam" id="TIGR02541">
    <property type="entry name" value="flagell_FlgJ"/>
    <property type="match status" value="1"/>
</dbReference>
<dbReference type="RefSeq" id="WP_058445401.1">
    <property type="nucleotide sequence ID" value="NZ_CAAAHT010000045.1"/>
</dbReference>
<gene>
    <name evidence="14" type="primary">flgJ</name>
    <name evidence="13" type="ORF">Lfee_1478</name>
    <name evidence="15" type="ORF">NCTC11978_01331</name>
    <name evidence="14" type="ORF">NCTC12022_03576</name>
</gene>
<evidence type="ECO:0000256" key="7">
    <source>
        <dbReference type="ARBA" id="ARBA00022795"/>
    </source>
</evidence>
<comment type="similarity">
    <text evidence="4">In the C-terminal section; belongs to the glycosyl hydrolase 73 family.</text>
</comment>
<keyword evidence="8 13" id="KW-0378">Hydrolase</keyword>
<dbReference type="PRINTS" id="PR01002">
    <property type="entry name" value="FLGFLGJ"/>
</dbReference>
<dbReference type="Proteomes" id="UP000251942">
    <property type="component" value="Unassembled WGS sequence"/>
</dbReference>
<comment type="similarity">
    <text evidence="3">In the N-terminal section; belongs to the FlgJ family.</text>
</comment>
<evidence type="ECO:0000256" key="9">
    <source>
        <dbReference type="ARBA" id="ARBA00023295"/>
    </source>
</evidence>
<dbReference type="GO" id="GO:0044780">
    <property type="term" value="P:bacterial-type flagellum assembly"/>
    <property type="evidence" value="ECO:0007669"/>
    <property type="project" value="InterPro"/>
</dbReference>
<reference evidence="13 16" key="1">
    <citation type="submission" date="2015-11" db="EMBL/GenBank/DDBJ databases">
        <title>Genomic analysis of 38 Legionella species identifies large and diverse effector repertoires.</title>
        <authorList>
            <person name="Burstein D."/>
            <person name="Amaro F."/>
            <person name="Zusman T."/>
            <person name="Lifshitz Z."/>
            <person name="Cohen O."/>
            <person name="Gilbert J.A."/>
            <person name="Pupko T."/>
            <person name="Shuman H.A."/>
            <person name="Segal G."/>
        </authorList>
    </citation>
    <scope>NUCLEOTIDE SEQUENCE [LARGE SCALE GENOMIC DNA]</scope>
    <source>
        <strain evidence="13 16">WO-44C</strain>
    </source>
</reference>
<proteinExistence type="inferred from homology"/>
<dbReference type="Gene3D" id="1.10.530.10">
    <property type="match status" value="1"/>
</dbReference>
<evidence type="ECO:0000256" key="11">
    <source>
        <dbReference type="ARBA" id="ARBA00030835"/>
    </source>
</evidence>
<dbReference type="GO" id="GO:0071973">
    <property type="term" value="P:bacterial-type flagellum-dependent cell motility"/>
    <property type="evidence" value="ECO:0007669"/>
    <property type="project" value="TreeGrafter"/>
</dbReference>
<dbReference type="InterPro" id="IPR051056">
    <property type="entry name" value="Glycosyl_Hydrolase_73"/>
</dbReference>
<dbReference type="AlphaFoldDB" id="A0A0W0TTG2"/>
<dbReference type="InterPro" id="IPR019301">
    <property type="entry name" value="Flagellar_prot_FlgJ_N"/>
</dbReference>
<evidence type="ECO:0000313" key="14">
    <source>
        <dbReference type="EMBL" id="SPX62808.1"/>
    </source>
</evidence>
<evidence type="ECO:0000313" key="17">
    <source>
        <dbReference type="Proteomes" id="UP000251942"/>
    </source>
</evidence>
<dbReference type="NCBIfam" id="NF009355">
    <property type="entry name" value="PRK12710.1"/>
    <property type="match status" value="1"/>
</dbReference>
<dbReference type="Pfam" id="PF10135">
    <property type="entry name" value="Rod-binding"/>
    <property type="match status" value="1"/>
</dbReference>
<feature type="domain" description="Mannosyl-glycoprotein endo-beta-N-acetylglucosamidase-like" evidence="12">
    <location>
        <begin position="136"/>
        <end position="302"/>
    </location>
</feature>
<keyword evidence="9 14" id="KW-0326">Glycosidase</keyword>
<evidence type="ECO:0000313" key="18">
    <source>
        <dbReference type="Proteomes" id="UP000254033"/>
    </source>
</evidence>
<keyword evidence="6" id="KW-0574">Periplasm</keyword>
<keyword evidence="16" id="KW-1185">Reference proteome</keyword>
<dbReference type="InterPro" id="IPR002901">
    <property type="entry name" value="MGlyc_endo_b_GlcNAc-like_dom"/>
</dbReference>
<evidence type="ECO:0000256" key="6">
    <source>
        <dbReference type="ARBA" id="ARBA00022764"/>
    </source>
</evidence>
<evidence type="ECO:0000256" key="4">
    <source>
        <dbReference type="ARBA" id="ARBA00007974"/>
    </source>
</evidence>
<dbReference type="Proteomes" id="UP000254033">
    <property type="component" value="Unassembled WGS sequence"/>
</dbReference>
<evidence type="ECO:0000313" key="13">
    <source>
        <dbReference type="EMBL" id="KTC98728.1"/>
    </source>
</evidence>
<dbReference type="GO" id="GO:0016798">
    <property type="term" value="F:hydrolase activity, acting on glycosyl bonds"/>
    <property type="evidence" value="ECO:0007669"/>
    <property type="project" value="UniProtKB-KW"/>
</dbReference>
<name>A0A0W0TTG2_9GAMM</name>
<evidence type="ECO:0000256" key="8">
    <source>
        <dbReference type="ARBA" id="ARBA00022801"/>
    </source>
</evidence>
<evidence type="ECO:0000259" key="12">
    <source>
        <dbReference type="SMART" id="SM00047"/>
    </source>
</evidence>
<dbReference type="OrthoDB" id="289937at2"/>
<evidence type="ECO:0000256" key="3">
    <source>
        <dbReference type="ARBA" id="ARBA00006880"/>
    </source>
</evidence>
<dbReference type="PATRIC" id="fig|453.4.peg.1618"/>
<dbReference type="SMART" id="SM00047">
    <property type="entry name" value="LYZ2"/>
    <property type="match status" value="1"/>
</dbReference>
<keyword evidence="7" id="KW-1005">Bacterial flagellum biogenesis</keyword>
<dbReference type="STRING" id="453.Lfee_1478"/>
<sequence>MTIEGLAVTDFQGLQNLKLEAQKDAKQALPEVAKQFEAIFLQSMLKAMRMGQHFLDDASPFMGKNEQMFQDMLDGQYANNISNGQGLGLASMLAKQLGQSVNTAAATTANPKATNVIEQNMLASRVAAPIAVTSAKTNAGSADIDDFVKSIWPYARQAAGLLGLDPKILVAQAALETGWGQFIAKGSDGSSSNNVFNIKAASNTEGETVKIKTTEYIADTPIKMNASFRKYPSVEHSFNDYVSLIKGNERYEAALANTGNPERYVDELHRAGYATDPGYASKILAIYHGDELQQALERNGFSGID</sequence>
<evidence type="ECO:0000256" key="2">
    <source>
        <dbReference type="ARBA" id="ARBA00004418"/>
    </source>
</evidence>
<evidence type="ECO:0000313" key="16">
    <source>
        <dbReference type="Proteomes" id="UP000054698"/>
    </source>
</evidence>
<dbReference type="EMBL" id="UASS01000040">
    <property type="protein sequence ID" value="SPX62808.1"/>
    <property type="molecule type" value="Genomic_DNA"/>
</dbReference>
<dbReference type="Pfam" id="PF01832">
    <property type="entry name" value="Glucosaminidase"/>
    <property type="match status" value="1"/>
</dbReference>
<protein>
    <recommendedName>
        <fullName evidence="5">Peptidoglycan hydrolase FlgJ</fullName>
    </recommendedName>
    <alternativeName>
        <fullName evidence="11">Muramidase FlgJ</fullName>
    </alternativeName>
</protein>
<evidence type="ECO:0000313" key="15">
    <source>
        <dbReference type="EMBL" id="STX38150.1"/>
    </source>
</evidence>
<keyword evidence="10" id="KW-0961">Cell wall biogenesis/degradation</keyword>
<dbReference type="PANTHER" id="PTHR33308:SF9">
    <property type="entry name" value="PEPTIDOGLYCAN HYDROLASE FLGJ"/>
    <property type="match status" value="1"/>
</dbReference>
<dbReference type="PANTHER" id="PTHR33308">
    <property type="entry name" value="PEPTIDOGLYCAN HYDROLASE FLGJ"/>
    <property type="match status" value="1"/>
</dbReference>
<dbReference type="GO" id="GO:0042597">
    <property type="term" value="C:periplasmic space"/>
    <property type="evidence" value="ECO:0007669"/>
    <property type="project" value="UniProtKB-SubCell"/>
</dbReference>
<dbReference type="InterPro" id="IPR013377">
    <property type="entry name" value="FlgJ"/>
</dbReference>
<dbReference type="Gene3D" id="2.10.70.40">
    <property type="entry name" value="peptidoglycan hydrolase"/>
    <property type="match status" value="1"/>
</dbReference>
<dbReference type="GO" id="GO:0071555">
    <property type="term" value="P:cell wall organization"/>
    <property type="evidence" value="ECO:0007669"/>
    <property type="project" value="UniProtKB-KW"/>
</dbReference>
<dbReference type="EMBL" id="UGNY01000001">
    <property type="protein sequence ID" value="STX38150.1"/>
    <property type="molecule type" value="Genomic_DNA"/>
</dbReference>
<accession>A0A0W0TTG2</accession>
<evidence type="ECO:0000256" key="1">
    <source>
        <dbReference type="ARBA" id="ARBA00002954"/>
    </source>
</evidence>
<evidence type="ECO:0000256" key="5">
    <source>
        <dbReference type="ARBA" id="ARBA00013433"/>
    </source>
</evidence>
<comment type="subcellular location">
    <subcellularLocation>
        <location evidence="2">Periplasm</location>
    </subcellularLocation>
</comment>
<dbReference type="EMBL" id="LNYB01000064">
    <property type="protein sequence ID" value="KTC98728.1"/>
    <property type="molecule type" value="Genomic_DNA"/>
</dbReference>
<comment type="function">
    <text evidence="1">Flagellum-specific muramidase which hydrolyzes the peptidoglycan layer to assemble the rod structure in the periplasmic space.</text>
</comment>
<organism evidence="13 16">
    <name type="scientific">Legionella feeleii</name>
    <dbReference type="NCBI Taxonomy" id="453"/>
    <lineage>
        <taxon>Bacteria</taxon>
        <taxon>Pseudomonadati</taxon>
        <taxon>Pseudomonadota</taxon>
        <taxon>Gammaproteobacteria</taxon>
        <taxon>Legionellales</taxon>
        <taxon>Legionellaceae</taxon>
        <taxon>Legionella</taxon>
    </lineage>
</organism>
<reference evidence="17 18" key="2">
    <citation type="submission" date="2018-06" db="EMBL/GenBank/DDBJ databases">
        <authorList>
            <consortium name="Pathogen Informatics"/>
            <person name="Doyle S."/>
        </authorList>
    </citation>
    <scope>NUCLEOTIDE SEQUENCE [LARGE SCALE GENOMIC DNA]</scope>
    <source>
        <strain evidence="15 18">NCTC11978</strain>
        <strain evidence="14 17">NCTC12022</strain>
    </source>
</reference>
<dbReference type="GO" id="GO:0004040">
    <property type="term" value="F:amidase activity"/>
    <property type="evidence" value="ECO:0007669"/>
    <property type="project" value="InterPro"/>
</dbReference>
<evidence type="ECO:0000256" key="10">
    <source>
        <dbReference type="ARBA" id="ARBA00023316"/>
    </source>
</evidence>
<dbReference type="Proteomes" id="UP000054698">
    <property type="component" value="Unassembled WGS sequence"/>
</dbReference>